<protein>
    <submittedName>
        <fullName evidence="1">Uncharacterized protein</fullName>
    </submittedName>
</protein>
<name>A0A9X8E1P5_APHAT</name>
<sequence>MSTTCLSACVALTNVHVRFNPLRNLDGEGYNQYKYRLLSVGSKIKTKNSPSKAKYRENRKARIQAVLGRANTGYTSEDYDIGYEEGDDIFE</sequence>
<accession>A0A9X8E1P5</accession>
<dbReference type="AlphaFoldDB" id="A0A9X8E1P5"/>
<organism evidence="1 2">
    <name type="scientific">Aphanomyces astaci</name>
    <name type="common">Crayfish plague agent</name>
    <dbReference type="NCBI Taxonomy" id="112090"/>
    <lineage>
        <taxon>Eukaryota</taxon>
        <taxon>Sar</taxon>
        <taxon>Stramenopiles</taxon>
        <taxon>Oomycota</taxon>
        <taxon>Saprolegniomycetes</taxon>
        <taxon>Saprolegniales</taxon>
        <taxon>Verrucalvaceae</taxon>
        <taxon>Aphanomyces</taxon>
    </lineage>
</organism>
<dbReference type="EMBL" id="QUTI01022468">
    <property type="protein sequence ID" value="RLO07995.1"/>
    <property type="molecule type" value="Genomic_DNA"/>
</dbReference>
<gene>
    <name evidence="1" type="ORF">DYB28_000844</name>
</gene>
<reference evidence="1 2" key="1">
    <citation type="journal article" date="2018" name="J. Invertebr. Pathol.">
        <title>New genotyping method for the causative agent of crayfish plague (Aphanomyces astaci) based on whole genome data.</title>
        <authorList>
            <person name="Minardi D."/>
            <person name="Studholme D.J."/>
            <person name="van der Giezen M."/>
            <person name="Pretto T."/>
            <person name="Oidtmann B."/>
        </authorList>
    </citation>
    <scope>NUCLEOTIDE SEQUENCE [LARGE SCALE GENOMIC DNA]</scope>
    <source>
        <strain evidence="1 2">KB13</strain>
    </source>
</reference>
<evidence type="ECO:0000313" key="1">
    <source>
        <dbReference type="EMBL" id="RLO07995.1"/>
    </source>
</evidence>
<evidence type="ECO:0000313" key="2">
    <source>
        <dbReference type="Proteomes" id="UP000275652"/>
    </source>
</evidence>
<proteinExistence type="predicted"/>
<dbReference type="Proteomes" id="UP000275652">
    <property type="component" value="Unassembled WGS sequence"/>
</dbReference>
<comment type="caution">
    <text evidence="1">The sequence shown here is derived from an EMBL/GenBank/DDBJ whole genome shotgun (WGS) entry which is preliminary data.</text>
</comment>